<comment type="similarity">
    <text evidence="6">Belongs to the TDD superfamily. TSR3 family.</text>
</comment>
<dbReference type="EC" id="2.5.1.157" evidence="6"/>
<dbReference type="GO" id="GO:1904047">
    <property type="term" value="F:S-adenosyl-L-methionine binding"/>
    <property type="evidence" value="ECO:0007669"/>
    <property type="project" value="UniProtKB-UniRule"/>
</dbReference>
<evidence type="ECO:0000256" key="2">
    <source>
        <dbReference type="ARBA" id="ARBA00022517"/>
    </source>
</evidence>
<comment type="catalytic activity">
    <reaction evidence="6">
        <text>an N(1)-methylpseudouridine in rRNA + S-adenosyl-L-methionine = N(1)-methyl-N(3)-[(3S)-3-amino-3-carboxypropyl]pseudouridine in rRNA + S-methyl-5'-thioadenosine + H(+)</text>
        <dbReference type="Rhea" id="RHEA:63296"/>
        <dbReference type="Rhea" id="RHEA-COMP:11634"/>
        <dbReference type="Rhea" id="RHEA-COMP:16310"/>
        <dbReference type="ChEBI" id="CHEBI:15378"/>
        <dbReference type="ChEBI" id="CHEBI:17509"/>
        <dbReference type="ChEBI" id="CHEBI:59789"/>
        <dbReference type="ChEBI" id="CHEBI:74890"/>
        <dbReference type="ChEBI" id="CHEBI:146234"/>
        <dbReference type="EC" id="2.5.1.157"/>
    </reaction>
</comment>
<evidence type="ECO:0000256" key="1">
    <source>
        <dbReference type="ARBA" id="ARBA00022490"/>
    </source>
</evidence>
<evidence type="ECO:0000256" key="7">
    <source>
        <dbReference type="SAM" id="MobiDB-lite"/>
    </source>
</evidence>
<evidence type="ECO:0000259" key="9">
    <source>
        <dbReference type="Pfam" id="PF04068"/>
    </source>
</evidence>
<feature type="binding site" evidence="6">
    <location>
        <position position="63"/>
    </location>
    <ligand>
        <name>S-adenosyl-L-methionine</name>
        <dbReference type="ChEBI" id="CHEBI:59789"/>
    </ligand>
</feature>
<dbReference type="GO" id="GO:0030490">
    <property type="term" value="P:maturation of SSU-rRNA"/>
    <property type="evidence" value="ECO:0007669"/>
    <property type="project" value="TreeGrafter"/>
</dbReference>
<feature type="region of interest" description="Disordered" evidence="7">
    <location>
        <begin position="1"/>
        <end position="41"/>
    </location>
</feature>
<reference evidence="10" key="1">
    <citation type="submission" date="2018-04" db="EMBL/GenBank/DDBJ databases">
        <title>Transcriptome of Schizaphis graminum biotype I.</title>
        <authorList>
            <person name="Scully E.D."/>
            <person name="Geib S.M."/>
            <person name="Palmer N.A."/>
            <person name="Koch K."/>
            <person name="Bradshaw J."/>
            <person name="Heng-Moss T."/>
            <person name="Sarath G."/>
        </authorList>
    </citation>
    <scope>NUCLEOTIDE SEQUENCE</scope>
</reference>
<dbReference type="InterPro" id="IPR007177">
    <property type="entry name" value="Tsr3_C"/>
</dbReference>
<dbReference type="InterPro" id="IPR022968">
    <property type="entry name" value="Tsr3-like"/>
</dbReference>
<feature type="domain" description="16S/18S rRNA aminocarboxypropyltransferase Tsr3 C-terminal" evidence="8">
    <location>
        <begin position="85"/>
        <end position="215"/>
    </location>
</feature>
<organism evidence="10">
    <name type="scientific">Schizaphis graminum</name>
    <name type="common">Green bug aphid</name>
    <dbReference type="NCBI Taxonomy" id="13262"/>
    <lineage>
        <taxon>Eukaryota</taxon>
        <taxon>Metazoa</taxon>
        <taxon>Ecdysozoa</taxon>
        <taxon>Arthropoda</taxon>
        <taxon>Hexapoda</taxon>
        <taxon>Insecta</taxon>
        <taxon>Pterygota</taxon>
        <taxon>Neoptera</taxon>
        <taxon>Paraneoptera</taxon>
        <taxon>Hemiptera</taxon>
        <taxon>Sternorrhyncha</taxon>
        <taxon>Aphidomorpha</taxon>
        <taxon>Aphidoidea</taxon>
        <taxon>Aphididae</taxon>
        <taxon>Aphidini</taxon>
        <taxon>Schizaphis</taxon>
    </lineage>
</organism>
<dbReference type="NCBIfam" id="NF002621">
    <property type="entry name" value="PRK02287.1"/>
    <property type="match status" value="1"/>
</dbReference>
<evidence type="ECO:0000256" key="4">
    <source>
        <dbReference type="ARBA" id="ARBA00022679"/>
    </source>
</evidence>
<dbReference type="EMBL" id="GGMR01010201">
    <property type="protein sequence ID" value="MBY22820.1"/>
    <property type="molecule type" value="Transcribed_RNA"/>
</dbReference>
<dbReference type="AlphaFoldDB" id="A0A2S2P089"/>
<keyword evidence="3 6" id="KW-0698">rRNA processing</keyword>
<gene>
    <name evidence="10" type="primary">TSR3</name>
    <name evidence="10" type="ORF">g.60415</name>
</gene>
<evidence type="ECO:0000256" key="3">
    <source>
        <dbReference type="ARBA" id="ARBA00022552"/>
    </source>
</evidence>
<protein>
    <recommendedName>
        <fullName evidence="6">18S rRNA aminocarboxypropyltransferase</fullName>
        <ecNumber evidence="6">2.5.1.157</ecNumber>
    </recommendedName>
</protein>
<feature type="binding site" evidence="6">
    <location>
        <position position="111"/>
    </location>
    <ligand>
        <name>S-adenosyl-L-methionine</name>
        <dbReference type="ChEBI" id="CHEBI:59789"/>
    </ligand>
</feature>
<accession>A0A2S2P089</accession>
<evidence type="ECO:0000256" key="6">
    <source>
        <dbReference type="HAMAP-Rule" id="MF_03146"/>
    </source>
</evidence>
<dbReference type="Pfam" id="PF04068">
    <property type="entry name" value="Fer4_RLI"/>
    <property type="match status" value="1"/>
</dbReference>
<keyword evidence="5 6" id="KW-0949">S-adenosyl-L-methionine</keyword>
<dbReference type="GO" id="GO:0106388">
    <property type="term" value="F:rRNA small subunit aminocarboxypropyltransferase activity"/>
    <property type="evidence" value="ECO:0007669"/>
    <property type="project" value="UniProtKB-EC"/>
</dbReference>
<dbReference type="Pfam" id="PF04034">
    <property type="entry name" value="Ribo_biogen_C"/>
    <property type="match status" value="1"/>
</dbReference>
<dbReference type="InterPro" id="IPR007209">
    <property type="entry name" value="RNaseL-inhib-like_metal-bd_dom"/>
</dbReference>
<dbReference type="HAMAP" id="MF_01116">
    <property type="entry name" value="TSR3"/>
    <property type="match status" value="1"/>
</dbReference>
<keyword evidence="2 6" id="KW-0690">Ribosome biogenesis</keyword>
<evidence type="ECO:0000313" key="10">
    <source>
        <dbReference type="EMBL" id="MBY22820.1"/>
    </source>
</evidence>
<sequence>MASDNEDVCEIMSKVKINEEDEDSKDNSSSDNSSETSEESIEIEVPFKVGMWDLKQCDPKRCTGRKLMRLELIDKLGMSAKFNGIVLTPVATESVSAKDNIIIAKYGVAVVDCSWARLNDTPFHKLQHRKAKKNLRLLPYLVAANPVNYGHPSKLSCVEALAAAMYIAGFKEIGDFYMSKFNWGPTFIRLNQHLLDGYADCKDGKEIVAFQNQYLNQLDNYQYASSSAESSSESSDSDIDTSIQL</sequence>
<feature type="binding site" evidence="6">
    <location>
        <position position="138"/>
    </location>
    <ligand>
        <name>S-adenosyl-L-methionine</name>
        <dbReference type="ChEBI" id="CHEBI:59789"/>
    </ligand>
</feature>
<feature type="domain" description="RNase L inhibitor RLI-like possible metal-binding" evidence="9">
    <location>
        <begin position="48"/>
        <end position="77"/>
    </location>
</feature>
<evidence type="ECO:0000259" key="8">
    <source>
        <dbReference type="Pfam" id="PF04034"/>
    </source>
</evidence>
<comment type="function">
    <text evidence="6">Aminocarboxypropyltransferase that catalyzes the aminocarboxypropyl transfer on pseudouridine in 18S rRNA. It constitutes the last step in biosynthesis of the hypermodified N1-methyl-N3-(3-amino-3-carboxypropyl) pseudouridine (m1acp3-Psi).</text>
</comment>
<dbReference type="GO" id="GO:0000455">
    <property type="term" value="P:enzyme-directed rRNA pseudouridine synthesis"/>
    <property type="evidence" value="ECO:0007669"/>
    <property type="project" value="UniProtKB-UniRule"/>
</dbReference>
<proteinExistence type="inferred from homology"/>
<comment type="caution">
    <text evidence="6">Lacks conserved residue(s) required for the propagation of feature annotation.</text>
</comment>
<dbReference type="PANTHER" id="PTHR20426:SF0">
    <property type="entry name" value="18S RRNA AMINOCARBOXYPROPYLTRANSFERASE"/>
    <property type="match status" value="1"/>
</dbReference>
<dbReference type="PANTHER" id="PTHR20426">
    <property type="entry name" value="RIBOSOME BIOGENESIS PROTEIN TSR3 HOMOLOG"/>
    <property type="match status" value="1"/>
</dbReference>
<feature type="region of interest" description="Disordered" evidence="7">
    <location>
        <begin position="226"/>
        <end position="245"/>
    </location>
</feature>
<evidence type="ECO:0000256" key="5">
    <source>
        <dbReference type="ARBA" id="ARBA00022691"/>
    </source>
</evidence>
<keyword evidence="4 6" id="KW-0808">Transferase</keyword>
<name>A0A2S2P089_SCHGA</name>
<keyword evidence="1" id="KW-0963">Cytoplasm</keyword>